<feature type="region of interest" description="Disordered" evidence="1">
    <location>
        <begin position="247"/>
        <end position="295"/>
    </location>
</feature>
<feature type="region of interest" description="Disordered" evidence="1">
    <location>
        <begin position="55"/>
        <end position="84"/>
    </location>
</feature>
<dbReference type="GO" id="GO:0045893">
    <property type="term" value="P:positive regulation of DNA-templated transcription"/>
    <property type="evidence" value="ECO:0007669"/>
    <property type="project" value="TreeGrafter"/>
</dbReference>
<evidence type="ECO:0000259" key="2">
    <source>
        <dbReference type="PROSITE" id="PS50174"/>
    </source>
</evidence>
<evidence type="ECO:0000313" key="4">
    <source>
        <dbReference type="Proteomes" id="UP001178508"/>
    </source>
</evidence>
<gene>
    <name evidence="3" type="ORF">XNOV1_A023728</name>
</gene>
<dbReference type="PANTHER" id="PTHR14390">
    <property type="entry name" value="G PATCH DOMAIN CONTAINING PROTEIN 3"/>
    <property type="match status" value="1"/>
</dbReference>
<name>A0AAV1FM98_XYRNO</name>
<proteinExistence type="predicted"/>
<keyword evidence="4" id="KW-1185">Reference proteome</keyword>
<accession>A0AAV1FM98</accession>
<organism evidence="3 4">
    <name type="scientific">Xyrichtys novacula</name>
    <name type="common">Pearly razorfish</name>
    <name type="synonym">Hemipteronotus novacula</name>
    <dbReference type="NCBI Taxonomy" id="13765"/>
    <lineage>
        <taxon>Eukaryota</taxon>
        <taxon>Metazoa</taxon>
        <taxon>Chordata</taxon>
        <taxon>Craniata</taxon>
        <taxon>Vertebrata</taxon>
        <taxon>Euteleostomi</taxon>
        <taxon>Actinopterygii</taxon>
        <taxon>Neopterygii</taxon>
        <taxon>Teleostei</taxon>
        <taxon>Neoteleostei</taxon>
        <taxon>Acanthomorphata</taxon>
        <taxon>Eupercaria</taxon>
        <taxon>Labriformes</taxon>
        <taxon>Labridae</taxon>
        <taxon>Xyrichtys</taxon>
    </lineage>
</organism>
<feature type="compositionally biased region" description="Gly residues" evidence="1">
    <location>
        <begin position="505"/>
        <end position="514"/>
    </location>
</feature>
<feature type="domain" description="G-patch" evidence="2">
    <location>
        <begin position="410"/>
        <end position="458"/>
    </location>
</feature>
<feature type="region of interest" description="Disordered" evidence="1">
    <location>
        <begin position="483"/>
        <end position="514"/>
    </location>
</feature>
<dbReference type="AlphaFoldDB" id="A0AAV1FM98"/>
<dbReference type="EMBL" id="OY660871">
    <property type="protein sequence ID" value="CAJ1061553.1"/>
    <property type="molecule type" value="Genomic_DNA"/>
</dbReference>
<feature type="compositionally biased region" description="Acidic residues" evidence="1">
    <location>
        <begin position="272"/>
        <end position="295"/>
    </location>
</feature>
<dbReference type="GO" id="GO:0003676">
    <property type="term" value="F:nucleic acid binding"/>
    <property type="evidence" value="ECO:0007669"/>
    <property type="project" value="InterPro"/>
</dbReference>
<dbReference type="GO" id="GO:0039536">
    <property type="term" value="P:negative regulation of RIG-I signaling pathway"/>
    <property type="evidence" value="ECO:0007669"/>
    <property type="project" value="InterPro"/>
</dbReference>
<dbReference type="SMART" id="SM00443">
    <property type="entry name" value="G_patch"/>
    <property type="match status" value="1"/>
</dbReference>
<dbReference type="Pfam" id="PF01585">
    <property type="entry name" value="G-patch"/>
    <property type="match status" value="1"/>
</dbReference>
<protein>
    <submittedName>
        <fullName evidence="3">G patch domain-containing protein 3</fullName>
    </submittedName>
</protein>
<dbReference type="InterPro" id="IPR000467">
    <property type="entry name" value="G_patch_dom"/>
</dbReference>
<evidence type="ECO:0000313" key="3">
    <source>
        <dbReference type="EMBL" id="CAJ1061553.1"/>
    </source>
</evidence>
<dbReference type="PROSITE" id="PS50174">
    <property type="entry name" value="G_PATCH"/>
    <property type="match status" value="1"/>
</dbReference>
<reference evidence="3" key="1">
    <citation type="submission" date="2023-08" db="EMBL/GenBank/DDBJ databases">
        <authorList>
            <person name="Alioto T."/>
            <person name="Alioto T."/>
            <person name="Gomez Garrido J."/>
        </authorList>
    </citation>
    <scope>NUCLEOTIDE SEQUENCE</scope>
</reference>
<sequence>MADSENIPPVYFAVSNIPAAFRSADLRNYFSQFIESGGFHCFHYRHRPEVIRETEVTTECGDEEEGRRSGPPETDPETPQKSDTKQRKTTCCCVVLVDAKDADRFVRMYAGNNWIDSKGNWLSKRCVIKRVRVSHDKDDGSFPYKTRQETQHRVSLKECFTDADLKSLPELNPPSLMQNGNVGTPVKVFLQLIQSCRLPPRLIRKLGLTFPKTSSNRCYGNVPFQYRGSVTLPATEETVLTAAGHEIAGPGRLAAPNSGWRQKHHTETTEIREEEEEEEEEGDEDAQSNADDDDDCCEEWERHEALHEDVTSQERSKERLFEEEIELKWEKGGSGLVFYTDAQYWQEEEGDFDEQTADDWDVDMSVYYDKDGGDMDARDFVRMRYKKRLREGLEDRSGCSQSIGSFERFTKGFGRRLMEKQGWKDGEGLGNSQVGIPEALESEGQHPHCKRGFGYHGEKLVTRPVKKARTDFHISTVYDKPKDVDEGDTLLRRQPNTSMKYRGWQPGGSIGPQR</sequence>
<dbReference type="InterPro" id="IPR040341">
    <property type="entry name" value="GPATCH3"/>
</dbReference>
<dbReference type="GO" id="GO:0032480">
    <property type="term" value="P:negative regulation of type I interferon production"/>
    <property type="evidence" value="ECO:0007669"/>
    <property type="project" value="InterPro"/>
</dbReference>
<dbReference type="Proteomes" id="UP001178508">
    <property type="component" value="Chromosome 8"/>
</dbReference>
<evidence type="ECO:0000256" key="1">
    <source>
        <dbReference type="SAM" id="MobiDB-lite"/>
    </source>
</evidence>
<dbReference type="PANTHER" id="PTHR14390:SF2">
    <property type="entry name" value="G PATCH DOMAIN-CONTAINING PROTEIN 3"/>
    <property type="match status" value="1"/>
</dbReference>